<evidence type="ECO:0000313" key="1">
    <source>
        <dbReference type="EMBL" id="QHT88401.1"/>
    </source>
</evidence>
<name>A0A6C0I5X1_9ZZZZ</name>
<protein>
    <submittedName>
        <fullName evidence="1">Uncharacterized protein</fullName>
    </submittedName>
</protein>
<reference evidence="1" key="1">
    <citation type="journal article" date="2020" name="Nature">
        <title>Giant virus diversity and host interactions through global metagenomics.</title>
        <authorList>
            <person name="Schulz F."/>
            <person name="Roux S."/>
            <person name="Paez-Espino D."/>
            <person name="Jungbluth S."/>
            <person name="Walsh D.A."/>
            <person name="Denef V.J."/>
            <person name="McMahon K.D."/>
            <person name="Konstantinidis K.T."/>
            <person name="Eloe-Fadrosh E.A."/>
            <person name="Kyrpides N.C."/>
            <person name="Woyke T."/>
        </authorList>
    </citation>
    <scope>NUCLEOTIDE SEQUENCE</scope>
    <source>
        <strain evidence="1">GVMAG-M-3300023184-50</strain>
    </source>
</reference>
<dbReference type="EMBL" id="MN740116">
    <property type="protein sequence ID" value="QHT88401.1"/>
    <property type="molecule type" value="Genomic_DNA"/>
</dbReference>
<proteinExistence type="predicted"/>
<sequence length="283" mass="32614">MGNYKMEGFRVEDFLGVFLNNLRKLRPELSDVLQQEYPVIEPAKESAFFVETYRPLAMDFIKKNTDIFREPRFLLRGVDFSLFWGELGSRDTDMMWDFFRTALASSYIGEDWIASIKDLWSKYTGKESSEIDEVLGDESTKTNIEGLFEFFKETRIFKLGMEMMENIKLEQFGLEELDLTNPAELLNMLKDPNHPFMQRAVGVVGGFVESKMKNGSLKKEDLIAEIEMLREKFKHSLGKIFQEGIFGEGAAETQSAAVLLSSHPDARRARMLARLQRKVAARK</sequence>
<dbReference type="AlphaFoldDB" id="A0A6C0I5X1"/>
<accession>A0A6C0I5X1</accession>
<organism evidence="1">
    <name type="scientific">viral metagenome</name>
    <dbReference type="NCBI Taxonomy" id="1070528"/>
    <lineage>
        <taxon>unclassified sequences</taxon>
        <taxon>metagenomes</taxon>
        <taxon>organismal metagenomes</taxon>
    </lineage>
</organism>